<dbReference type="Pfam" id="PF14341">
    <property type="entry name" value="PilX_N"/>
    <property type="match status" value="1"/>
</dbReference>
<keyword evidence="1" id="KW-0812">Transmembrane</keyword>
<feature type="transmembrane region" description="Helical" evidence="1">
    <location>
        <begin position="12"/>
        <end position="31"/>
    </location>
</feature>
<reference evidence="3 4" key="1">
    <citation type="journal article" date="2018" name="ISME J.">
        <title>Endosymbiont genomes yield clues of tubeworm success.</title>
        <authorList>
            <person name="Li Y."/>
            <person name="Liles M.R."/>
            <person name="Halanych K.M."/>
        </authorList>
    </citation>
    <scope>NUCLEOTIDE SEQUENCE [LARGE SCALE GENOMIC DNA]</scope>
    <source>
        <strain evidence="3">A1464</strain>
    </source>
</reference>
<evidence type="ECO:0000259" key="2">
    <source>
        <dbReference type="Pfam" id="PF14341"/>
    </source>
</evidence>
<dbReference type="AlphaFoldDB" id="A0A370DCF9"/>
<organism evidence="3 4">
    <name type="scientific">endosymbiont of Galathealinum brachiosum</name>
    <dbReference type="NCBI Taxonomy" id="2200906"/>
    <lineage>
        <taxon>Bacteria</taxon>
        <taxon>Pseudomonadati</taxon>
        <taxon>Pseudomonadota</taxon>
        <taxon>Gammaproteobacteria</taxon>
        <taxon>sulfur-oxidizing symbionts</taxon>
    </lineage>
</organism>
<sequence>MKTGQVKQNGAALIVGMVMLLVMTLIGVTSMSSTRTELKIANNFKNHSNAFQSAALMFVRAMVDPNIDWLSASETELTGSYPSGYVSASGLKGGDLGVVFVGCRKSSEGNSLTGGAGSVLVHEISVDGRELNSAGDTVGVSRQLAGYRTFAAGCPD</sequence>
<gene>
    <name evidence="3" type="ORF">DIZ80_09905</name>
</gene>
<proteinExistence type="predicted"/>
<keyword evidence="1" id="KW-0472">Membrane</keyword>
<accession>A0A370DCF9</accession>
<keyword evidence="1" id="KW-1133">Transmembrane helix</keyword>
<evidence type="ECO:0000313" key="3">
    <source>
        <dbReference type="EMBL" id="RDH82589.1"/>
    </source>
</evidence>
<dbReference type="Proteomes" id="UP000254266">
    <property type="component" value="Unassembled WGS sequence"/>
</dbReference>
<comment type="caution">
    <text evidence="3">The sequence shown here is derived from an EMBL/GenBank/DDBJ whole genome shotgun (WGS) entry which is preliminary data.</text>
</comment>
<feature type="domain" description="Type 4 fimbrial biogenesis protein PilX N-terminal" evidence="2">
    <location>
        <begin position="10"/>
        <end position="54"/>
    </location>
</feature>
<name>A0A370DCF9_9GAMM</name>
<evidence type="ECO:0000256" key="1">
    <source>
        <dbReference type="SAM" id="Phobius"/>
    </source>
</evidence>
<keyword evidence="4" id="KW-1185">Reference proteome</keyword>
<evidence type="ECO:0000313" key="4">
    <source>
        <dbReference type="Proteomes" id="UP000254266"/>
    </source>
</evidence>
<dbReference type="EMBL" id="QFXC01000011">
    <property type="protein sequence ID" value="RDH82589.1"/>
    <property type="molecule type" value="Genomic_DNA"/>
</dbReference>
<protein>
    <recommendedName>
        <fullName evidence="2">Type 4 fimbrial biogenesis protein PilX N-terminal domain-containing protein</fullName>
    </recommendedName>
</protein>
<dbReference type="InterPro" id="IPR025746">
    <property type="entry name" value="PilX_N_dom"/>
</dbReference>